<evidence type="ECO:0000256" key="13">
    <source>
        <dbReference type="PIRSR" id="PIRSR005822-1"/>
    </source>
</evidence>
<dbReference type="Pfam" id="PF05047">
    <property type="entry name" value="L51_S25_CI-B8"/>
    <property type="match status" value="1"/>
</dbReference>
<dbReference type="AlphaFoldDB" id="A0A1S3DGX4"/>
<keyword evidence="9" id="KW-0496">Mitochondrion</keyword>
<evidence type="ECO:0000256" key="4">
    <source>
        <dbReference type="ARBA" id="ARBA00016394"/>
    </source>
</evidence>
<comment type="similarity">
    <text evidence="3">Belongs to the complex I NDUFA2 subunit family.</text>
</comment>
<dbReference type="Gene3D" id="3.40.30.10">
    <property type="entry name" value="Glutaredoxin"/>
    <property type="match status" value="1"/>
</dbReference>
<keyword evidence="5" id="KW-0813">Transport</keyword>
<feature type="disulfide bond" description="Redox-active" evidence="13">
    <location>
        <begin position="17"/>
        <end position="51"/>
    </location>
</feature>
<protein>
    <recommendedName>
        <fullName evidence="4">NADH dehydrogenase [ubiquinone] 1 alpha subcomplex subunit 2</fullName>
    </recommendedName>
    <alternativeName>
        <fullName evidence="11">Complex I-B8</fullName>
    </alternativeName>
    <alternativeName>
        <fullName evidence="12">NADH-ubiquinone oxidoreductase B8 subunit</fullName>
    </alternativeName>
</protein>
<evidence type="ECO:0000256" key="11">
    <source>
        <dbReference type="ARBA" id="ARBA00031441"/>
    </source>
</evidence>
<comment type="subcellular location">
    <subcellularLocation>
        <location evidence="2">Mitochondrion inner membrane</location>
        <topology evidence="2">Peripheral membrane protein</topology>
        <orientation evidence="2">Matrix side</orientation>
    </subcellularLocation>
</comment>
<dbReference type="InterPro" id="IPR007741">
    <property type="entry name" value="Ribosomal_mL43/mS25/NADH_DH"/>
</dbReference>
<dbReference type="GeneID" id="103518366"/>
<accession>A0A1S3DGX4</accession>
<evidence type="ECO:0000256" key="9">
    <source>
        <dbReference type="ARBA" id="ARBA00023128"/>
    </source>
</evidence>
<keyword evidence="6" id="KW-0679">Respiratory chain</keyword>
<gene>
    <name evidence="16" type="primary">LOC103518366</name>
</gene>
<evidence type="ECO:0000256" key="8">
    <source>
        <dbReference type="ARBA" id="ARBA00022982"/>
    </source>
</evidence>
<dbReference type="GO" id="GO:0005743">
    <property type="term" value="C:mitochondrial inner membrane"/>
    <property type="evidence" value="ECO:0007669"/>
    <property type="project" value="UniProtKB-SubCell"/>
</dbReference>
<dbReference type="Proteomes" id="UP000079169">
    <property type="component" value="Unplaced"/>
</dbReference>
<name>A0A1S3DGX4_DIACI</name>
<evidence type="ECO:0000256" key="3">
    <source>
        <dbReference type="ARBA" id="ARBA00008939"/>
    </source>
</evidence>
<reference evidence="16" key="1">
    <citation type="submission" date="2025-08" db="UniProtKB">
        <authorList>
            <consortium name="RefSeq"/>
        </authorList>
    </citation>
    <scope>IDENTIFICATION</scope>
</reference>
<evidence type="ECO:0000259" key="14">
    <source>
        <dbReference type="SMART" id="SM00916"/>
    </source>
</evidence>
<keyword evidence="15" id="KW-1185">Reference proteome</keyword>
<keyword evidence="7" id="KW-0999">Mitochondrion inner membrane</keyword>
<organism evidence="15 16">
    <name type="scientific">Diaphorina citri</name>
    <name type="common">Asian citrus psyllid</name>
    <dbReference type="NCBI Taxonomy" id="121845"/>
    <lineage>
        <taxon>Eukaryota</taxon>
        <taxon>Metazoa</taxon>
        <taxon>Ecdysozoa</taxon>
        <taxon>Arthropoda</taxon>
        <taxon>Hexapoda</taxon>
        <taxon>Insecta</taxon>
        <taxon>Pterygota</taxon>
        <taxon>Neoptera</taxon>
        <taxon>Paraneoptera</taxon>
        <taxon>Hemiptera</taxon>
        <taxon>Sternorrhyncha</taxon>
        <taxon>Psylloidea</taxon>
        <taxon>Psyllidae</taxon>
        <taxon>Diaphorininae</taxon>
        <taxon>Diaphorina</taxon>
    </lineage>
</organism>
<evidence type="ECO:0000313" key="15">
    <source>
        <dbReference type="Proteomes" id="UP000079169"/>
    </source>
</evidence>
<evidence type="ECO:0000313" key="16">
    <source>
        <dbReference type="RefSeq" id="XP_008481652.1"/>
    </source>
</evidence>
<evidence type="ECO:0000256" key="6">
    <source>
        <dbReference type="ARBA" id="ARBA00022660"/>
    </source>
</evidence>
<evidence type="ECO:0000256" key="12">
    <source>
        <dbReference type="ARBA" id="ARBA00032513"/>
    </source>
</evidence>
<dbReference type="STRING" id="121845.A0A1S3DGX4"/>
<comment type="function">
    <text evidence="1">Accessory subunit of the mitochondrial membrane respiratory chain NADH dehydrogenase (Complex I), that is believed not to be involved in catalysis. Complex I functions in the transfer of electrons from NADH to the respiratory chain. The immediate electron acceptor for the enzyme is believed to be ubiquinone.</text>
</comment>
<evidence type="ECO:0000256" key="10">
    <source>
        <dbReference type="ARBA" id="ARBA00023136"/>
    </source>
</evidence>
<dbReference type="SUPFAM" id="SSF52833">
    <property type="entry name" value="Thioredoxin-like"/>
    <property type="match status" value="1"/>
</dbReference>
<dbReference type="SMART" id="SM00916">
    <property type="entry name" value="L51_S25_CI-B8"/>
    <property type="match status" value="1"/>
</dbReference>
<feature type="domain" description="Ribosomal protein/NADH dehydrogenase" evidence="14">
    <location>
        <begin position="18"/>
        <end position="89"/>
    </location>
</feature>
<evidence type="ECO:0000256" key="5">
    <source>
        <dbReference type="ARBA" id="ARBA00022448"/>
    </source>
</evidence>
<dbReference type="OMA" id="IRECEGI"/>
<dbReference type="PaxDb" id="121845-A0A1S3DGX4"/>
<dbReference type="InterPro" id="IPR036249">
    <property type="entry name" value="Thioredoxin-like_sf"/>
</dbReference>
<evidence type="ECO:0000256" key="2">
    <source>
        <dbReference type="ARBA" id="ARBA00004443"/>
    </source>
</evidence>
<evidence type="ECO:0000256" key="7">
    <source>
        <dbReference type="ARBA" id="ARBA00022792"/>
    </source>
</evidence>
<dbReference type="PANTHER" id="PTHR12878">
    <property type="entry name" value="NADH-UBIQUINONE OXIDOREDUCTASE B8 SUBUNIT"/>
    <property type="match status" value="1"/>
</dbReference>
<dbReference type="PIRSF" id="PIRSF005822">
    <property type="entry name" value="NDUA2"/>
    <property type="match status" value="1"/>
</dbReference>
<dbReference type="RefSeq" id="XP_008481652.1">
    <property type="nucleotide sequence ID" value="XM_008483430.3"/>
</dbReference>
<dbReference type="InterPro" id="IPR016464">
    <property type="entry name" value="NADH_Ub_cplx-1_asu_su-2"/>
</dbReference>
<keyword evidence="13" id="KW-1015">Disulfide bond</keyword>
<evidence type="ECO:0000256" key="1">
    <source>
        <dbReference type="ARBA" id="ARBA00003195"/>
    </source>
</evidence>
<proteinExistence type="inferred from homology"/>
<dbReference type="KEGG" id="dci:103518366"/>
<keyword evidence="10" id="KW-0472">Membrane</keyword>
<dbReference type="PANTHER" id="PTHR12878:SF0">
    <property type="entry name" value="NADH DEHYDROGENASE [UBIQUINONE] 1 ALPHA SUBCOMPLEX SUBUNIT 2"/>
    <property type="match status" value="1"/>
</dbReference>
<keyword evidence="8" id="KW-0249">Electron transport</keyword>
<sequence length="89" mass="9944">MATRFGSKLKELRIHLCQKGGSSSGVRDFLAQHYVPLKQANPKFPILVRECSGVTPVVWARYEHGQEKAFSLEGLKSDDVLSTIKKISQ</sequence>